<keyword evidence="2" id="KW-1185">Reference proteome</keyword>
<proteinExistence type="predicted"/>
<sequence>MTQFEIEKVMTGMRGKIYRYKNERHHVLRFAITHVVKITTDRADITILMEDFDQVIQTFDEVKEMEALQVTNATGLQHQTVINSSGLELKNTLLDTISRLKRDKDFVPQASAINDAVKTIIDLAKVEVEMIKVMRGK</sequence>
<protein>
    <submittedName>
        <fullName evidence="1">Uncharacterized protein</fullName>
    </submittedName>
</protein>
<reference evidence="1 2" key="1">
    <citation type="submission" date="2016-10" db="EMBL/GenBank/DDBJ databases">
        <authorList>
            <person name="de Groot N.N."/>
        </authorList>
    </citation>
    <scope>NUCLEOTIDE SEQUENCE [LARGE SCALE GENOMIC DNA]</scope>
    <source>
        <strain evidence="1 2">RK1</strain>
    </source>
</reference>
<organism evidence="1 2">
    <name type="scientific">Parapedobacter indicus</name>
    <dbReference type="NCBI Taxonomy" id="1477437"/>
    <lineage>
        <taxon>Bacteria</taxon>
        <taxon>Pseudomonadati</taxon>
        <taxon>Bacteroidota</taxon>
        <taxon>Sphingobacteriia</taxon>
        <taxon>Sphingobacteriales</taxon>
        <taxon>Sphingobacteriaceae</taxon>
        <taxon>Parapedobacter</taxon>
    </lineage>
</organism>
<dbReference type="EMBL" id="FOQO01000001">
    <property type="protein sequence ID" value="SFH92658.1"/>
    <property type="molecule type" value="Genomic_DNA"/>
</dbReference>
<dbReference type="STRING" id="1477437.SAMN05444682_101720"/>
<dbReference type="OrthoDB" id="1495924at2"/>
<dbReference type="AlphaFoldDB" id="A0A1I3E1E2"/>
<evidence type="ECO:0000313" key="1">
    <source>
        <dbReference type="EMBL" id="SFH92658.1"/>
    </source>
</evidence>
<gene>
    <name evidence="1" type="ORF">SAMN05444682_101720</name>
</gene>
<name>A0A1I3E1E2_9SPHI</name>
<accession>A0A1I3E1E2</accession>
<evidence type="ECO:0000313" key="2">
    <source>
        <dbReference type="Proteomes" id="UP000198670"/>
    </source>
</evidence>
<dbReference type="Proteomes" id="UP000198670">
    <property type="component" value="Unassembled WGS sequence"/>
</dbReference>
<dbReference type="RefSeq" id="WP_090624254.1">
    <property type="nucleotide sequence ID" value="NZ_FOQO01000001.1"/>
</dbReference>